<dbReference type="InterPro" id="IPR051794">
    <property type="entry name" value="PG_Endopeptidase_C40"/>
</dbReference>
<gene>
    <name evidence="8" type="ORF">JO379_003857</name>
</gene>
<evidence type="ECO:0000256" key="3">
    <source>
        <dbReference type="ARBA" id="ARBA00022801"/>
    </source>
</evidence>
<proteinExistence type="inferred from homology"/>
<sequence>MATALVCAVVTGVIVTPGVAYADPSPPQRSLEDVHREVEDLYRKAESATDAYNAASEAQSRQEKSIVEIARSVTAAQARMTRLKNQAGALARSRYRAGGMPDGARLFFDAAPDSFLDGVSLAHKGEQATRGLLAQVAATQKKLDGYAKAADERWKKLDGERKKKEDAKKEIETRLKDAKRLEERLEEKERERLRRIEEERAREAQRAWLATEAVKTVTLKEAGAGANASGSGSSASTTEGGRAVAFATAQIGKNYVWGAMGPDTFDCSGLTLRAWEAAGRAIPRTSQEQWRLLPKVDVKDMRPGDLVIYFKDASHVAMYVGDGTMVHAPRPGRQVTLAGAGSMPILGVVRPG</sequence>
<keyword evidence="5" id="KW-0175">Coiled coil</keyword>
<dbReference type="SUPFAM" id="SSF54001">
    <property type="entry name" value="Cysteine proteinases"/>
    <property type="match status" value="1"/>
</dbReference>
<evidence type="ECO:0000259" key="7">
    <source>
        <dbReference type="PROSITE" id="PS51935"/>
    </source>
</evidence>
<keyword evidence="4" id="KW-0788">Thiol protease</keyword>
<keyword evidence="6" id="KW-0732">Signal</keyword>
<dbReference type="PANTHER" id="PTHR47359">
    <property type="entry name" value="PEPTIDOGLYCAN DL-ENDOPEPTIDASE CWLO"/>
    <property type="match status" value="1"/>
</dbReference>
<comment type="caution">
    <text evidence="8">The sequence shown here is derived from an EMBL/GenBank/DDBJ whole genome shotgun (WGS) entry which is preliminary data.</text>
</comment>
<evidence type="ECO:0000256" key="4">
    <source>
        <dbReference type="ARBA" id="ARBA00022807"/>
    </source>
</evidence>
<evidence type="ECO:0000256" key="1">
    <source>
        <dbReference type="ARBA" id="ARBA00007074"/>
    </source>
</evidence>
<dbReference type="GO" id="GO:0016787">
    <property type="term" value="F:hydrolase activity"/>
    <property type="evidence" value="ECO:0007669"/>
    <property type="project" value="UniProtKB-KW"/>
</dbReference>
<evidence type="ECO:0000256" key="6">
    <source>
        <dbReference type="SAM" id="SignalP"/>
    </source>
</evidence>
<feature type="coiled-coil region" evidence="5">
    <location>
        <begin position="161"/>
        <end position="206"/>
    </location>
</feature>
<dbReference type="EMBL" id="JAGIOH010000001">
    <property type="protein sequence ID" value="MBP2404388.1"/>
    <property type="molecule type" value="Genomic_DNA"/>
</dbReference>
<name>A0ABS4Y6I1_9ACTN</name>
<dbReference type="InterPro" id="IPR038765">
    <property type="entry name" value="Papain-like_cys_pep_sf"/>
</dbReference>
<dbReference type="PANTHER" id="PTHR47359:SF3">
    <property type="entry name" value="NLP_P60 DOMAIN-CONTAINING PROTEIN-RELATED"/>
    <property type="match status" value="1"/>
</dbReference>
<accession>A0ABS4Y6I1</accession>
<protein>
    <submittedName>
        <fullName evidence="8">Cell wall-associated NlpC family hydrolase</fullName>
    </submittedName>
</protein>
<feature type="chain" id="PRO_5047330042" evidence="6">
    <location>
        <begin position="23"/>
        <end position="352"/>
    </location>
</feature>
<feature type="signal peptide" evidence="6">
    <location>
        <begin position="1"/>
        <end position="22"/>
    </location>
</feature>
<dbReference type="RefSeq" id="WP_242626188.1">
    <property type="nucleotide sequence ID" value="NZ_JAGIOH010000001.1"/>
</dbReference>
<feature type="domain" description="NlpC/P60" evidence="7">
    <location>
        <begin position="237"/>
        <end position="352"/>
    </location>
</feature>
<dbReference type="Pfam" id="PF00877">
    <property type="entry name" value="NLPC_P60"/>
    <property type="match status" value="1"/>
</dbReference>
<dbReference type="PROSITE" id="PS51935">
    <property type="entry name" value="NLPC_P60"/>
    <property type="match status" value="1"/>
</dbReference>
<evidence type="ECO:0000313" key="9">
    <source>
        <dbReference type="Proteomes" id="UP001519291"/>
    </source>
</evidence>
<reference evidence="8 9" key="1">
    <citation type="submission" date="2021-03" db="EMBL/GenBank/DDBJ databases">
        <title>Sequencing the genomes of 1000 actinobacteria strains.</title>
        <authorList>
            <person name="Klenk H.-P."/>
        </authorList>
    </citation>
    <scope>NUCLEOTIDE SEQUENCE [LARGE SCALE GENOMIC DNA]</scope>
    <source>
        <strain evidence="8 9">DSM 41480</strain>
    </source>
</reference>
<evidence type="ECO:0000313" key="8">
    <source>
        <dbReference type="EMBL" id="MBP2404388.1"/>
    </source>
</evidence>
<keyword evidence="2" id="KW-0645">Protease</keyword>
<organism evidence="8 9">
    <name type="scientific">Streptomyces syringium</name>
    <dbReference type="NCBI Taxonomy" id="76729"/>
    <lineage>
        <taxon>Bacteria</taxon>
        <taxon>Bacillati</taxon>
        <taxon>Actinomycetota</taxon>
        <taxon>Actinomycetes</taxon>
        <taxon>Kitasatosporales</taxon>
        <taxon>Streptomycetaceae</taxon>
        <taxon>Streptomyces</taxon>
    </lineage>
</organism>
<dbReference type="Gene3D" id="3.90.1720.10">
    <property type="entry name" value="endopeptidase domain like (from Nostoc punctiforme)"/>
    <property type="match status" value="1"/>
</dbReference>
<feature type="coiled-coil region" evidence="5">
    <location>
        <begin position="31"/>
        <end position="58"/>
    </location>
</feature>
<keyword evidence="3 8" id="KW-0378">Hydrolase</keyword>
<dbReference type="Proteomes" id="UP001519291">
    <property type="component" value="Unassembled WGS sequence"/>
</dbReference>
<comment type="similarity">
    <text evidence="1">Belongs to the peptidase C40 family.</text>
</comment>
<dbReference type="GeneID" id="91570735"/>
<evidence type="ECO:0000256" key="2">
    <source>
        <dbReference type="ARBA" id="ARBA00022670"/>
    </source>
</evidence>
<keyword evidence="9" id="KW-1185">Reference proteome</keyword>
<evidence type="ECO:0000256" key="5">
    <source>
        <dbReference type="SAM" id="Coils"/>
    </source>
</evidence>
<dbReference type="InterPro" id="IPR000064">
    <property type="entry name" value="NLP_P60_dom"/>
</dbReference>